<reference evidence="4 5" key="1">
    <citation type="submission" date="2018-01" db="EMBL/GenBank/DDBJ databases">
        <title>Co-occurrence of chitin degradation, pigmentation and bioactivity in marine Pseudoalteromonas.</title>
        <authorList>
            <person name="Paulsen S."/>
            <person name="Gram L."/>
            <person name="Machado H."/>
        </authorList>
    </citation>
    <scope>NUCLEOTIDE SEQUENCE [LARGE SCALE GENOMIC DNA]</scope>
    <source>
        <strain evidence="4 5">S3663</strain>
    </source>
</reference>
<dbReference type="Gene3D" id="1.10.357.10">
    <property type="entry name" value="Tetracycline Repressor, domain 2"/>
    <property type="match status" value="1"/>
</dbReference>
<protein>
    <recommendedName>
        <fullName evidence="3">HTH tetR-type domain-containing protein</fullName>
    </recommendedName>
</protein>
<dbReference type="PROSITE" id="PS50977">
    <property type="entry name" value="HTH_TETR_2"/>
    <property type="match status" value="1"/>
</dbReference>
<proteinExistence type="predicted"/>
<dbReference type="GO" id="GO:0003677">
    <property type="term" value="F:DNA binding"/>
    <property type="evidence" value="ECO:0007669"/>
    <property type="project" value="UniProtKB-UniRule"/>
</dbReference>
<dbReference type="InterPro" id="IPR009057">
    <property type="entry name" value="Homeodomain-like_sf"/>
</dbReference>
<sequence>MTVSKRDLILSTAKTLFIENGFRATTIAKIAEHANIAKGSIYSYFSSKNDIVKALLLQTDEMRQNIIDALLNSTHKDNDNLIKRYIELELGEVVKERDFLKAILNSDEMTLNEELIEMLQQLRVNYHMTQQKIILQSFGQPIEPHLLDVTTMLNALLQEYTIFLALDEAKFSLNHCAKYIQLNIKSIANNLIDQSVTPFLTKENFPMPLPSHSKFMQQQAIKDLLEEIKQFAQSQDNAIEEEIYNTLGLLEQELEQSSANKTLQRALLANLRQFNALNKQLDALAPLLDLQLG</sequence>
<dbReference type="EMBL" id="PPSW01000001">
    <property type="protein sequence ID" value="TLX48936.1"/>
    <property type="molecule type" value="Genomic_DNA"/>
</dbReference>
<dbReference type="PROSITE" id="PS01081">
    <property type="entry name" value="HTH_TETR_1"/>
    <property type="match status" value="1"/>
</dbReference>
<evidence type="ECO:0000313" key="5">
    <source>
        <dbReference type="Proteomes" id="UP000309186"/>
    </source>
</evidence>
<name>A0A5R9Q8K1_9GAMM</name>
<comment type="caution">
    <text evidence="4">The sequence shown here is derived from an EMBL/GenBank/DDBJ whole genome shotgun (WGS) entry which is preliminary data.</text>
</comment>
<dbReference type="PANTHER" id="PTHR43479">
    <property type="entry name" value="ACREF/ENVCD OPERON REPRESSOR-RELATED"/>
    <property type="match status" value="1"/>
</dbReference>
<evidence type="ECO:0000313" key="4">
    <source>
        <dbReference type="EMBL" id="TLX48936.1"/>
    </source>
</evidence>
<dbReference type="InterPro" id="IPR023772">
    <property type="entry name" value="DNA-bd_HTH_TetR-type_CS"/>
</dbReference>
<dbReference type="OrthoDB" id="6290987at2"/>
<evidence type="ECO:0000256" key="2">
    <source>
        <dbReference type="PROSITE-ProRule" id="PRU00335"/>
    </source>
</evidence>
<dbReference type="Pfam" id="PF00440">
    <property type="entry name" value="TetR_N"/>
    <property type="match status" value="1"/>
</dbReference>
<dbReference type="PANTHER" id="PTHR43479:SF11">
    <property type="entry name" value="ACREF_ENVCD OPERON REPRESSOR-RELATED"/>
    <property type="match status" value="1"/>
</dbReference>
<dbReference type="AlphaFoldDB" id="A0A5R9Q8K1"/>
<organism evidence="4 5">
    <name type="scientific">Pseudoalteromonas phenolica</name>
    <dbReference type="NCBI Taxonomy" id="161398"/>
    <lineage>
        <taxon>Bacteria</taxon>
        <taxon>Pseudomonadati</taxon>
        <taxon>Pseudomonadota</taxon>
        <taxon>Gammaproteobacteria</taxon>
        <taxon>Alteromonadales</taxon>
        <taxon>Pseudoalteromonadaceae</taxon>
        <taxon>Pseudoalteromonas</taxon>
    </lineage>
</organism>
<accession>A0A5R9Q8K1</accession>
<evidence type="ECO:0000259" key="3">
    <source>
        <dbReference type="PROSITE" id="PS50977"/>
    </source>
</evidence>
<keyword evidence="1 2" id="KW-0238">DNA-binding</keyword>
<dbReference type="InterPro" id="IPR001647">
    <property type="entry name" value="HTH_TetR"/>
</dbReference>
<dbReference type="Proteomes" id="UP000309186">
    <property type="component" value="Unassembled WGS sequence"/>
</dbReference>
<feature type="domain" description="HTH tetR-type" evidence="3">
    <location>
        <begin position="3"/>
        <end position="63"/>
    </location>
</feature>
<feature type="DNA-binding region" description="H-T-H motif" evidence="2">
    <location>
        <begin position="26"/>
        <end position="45"/>
    </location>
</feature>
<dbReference type="PRINTS" id="PR00455">
    <property type="entry name" value="HTHTETR"/>
</dbReference>
<dbReference type="SUPFAM" id="SSF46689">
    <property type="entry name" value="Homeodomain-like"/>
    <property type="match status" value="1"/>
</dbReference>
<evidence type="ECO:0000256" key="1">
    <source>
        <dbReference type="ARBA" id="ARBA00023125"/>
    </source>
</evidence>
<dbReference type="InterPro" id="IPR050624">
    <property type="entry name" value="HTH-type_Tx_Regulator"/>
</dbReference>
<gene>
    <name evidence="4" type="ORF">C1E24_00050</name>
</gene>